<evidence type="ECO:0000313" key="2">
    <source>
        <dbReference type="Proteomes" id="UP001241377"/>
    </source>
</evidence>
<name>A0ACC2VLG7_9TREE</name>
<evidence type="ECO:0000313" key="1">
    <source>
        <dbReference type="EMBL" id="KAJ9100018.1"/>
    </source>
</evidence>
<reference evidence="1" key="1">
    <citation type="submission" date="2023-04" db="EMBL/GenBank/DDBJ databases">
        <title>Draft Genome sequencing of Naganishia species isolated from polar environments using Oxford Nanopore Technology.</title>
        <authorList>
            <person name="Leo P."/>
            <person name="Venkateswaran K."/>
        </authorList>
    </citation>
    <scope>NUCLEOTIDE SEQUENCE</scope>
    <source>
        <strain evidence="1">MNA-CCFEE 5261</strain>
    </source>
</reference>
<dbReference type="EMBL" id="JASBWR010000067">
    <property type="protein sequence ID" value="KAJ9100018.1"/>
    <property type="molecule type" value="Genomic_DNA"/>
</dbReference>
<organism evidence="1 2">
    <name type="scientific">Naganishia cerealis</name>
    <dbReference type="NCBI Taxonomy" id="610337"/>
    <lineage>
        <taxon>Eukaryota</taxon>
        <taxon>Fungi</taxon>
        <taxon>Dikarya</taxon>
        <taxon>Basidiomycota</taxon>
        <taxon>Agaricomycotina</taxon>
        <taxon>Tremellomycetes</taxon>
        <taxon>Filobasidiales</taxon>
        <taxon>Filobasidiaceae</taxon>
        <taxon>Naganishia</taxon>
    </lineage>
</organism>
<protein>
    <submittedName>
        <fullName evidence="1">Uncharacterized protein</fullName>
    </submittedName>
</protein>
<comment type="caution">
    <text evidence="1">The sequence shown here is derived from an EMBL/GenBank/DDBJ whole genome shotgun (WGS) entry which is preliminary data.</text>
</comment>
<proteinExistence type="predicted"/>
<gene>
    <name evidence="1" type="ORF">QFC19_005836</name>
</gene>
<keyword evidence="2" id="KW-1185">Reference proteome</keyword>
<sequence>MADTFSPAALKKRRNAKGLQLSSKSLAPLPVRDGTSTSGSHPSSTNPGLIQDALSDFINMNQATPTVSSASRGDADEEKILTPTQATLGDVGAPSRLRISRKKPMDLDITKSLGVRKAPLHPGATDDLESKLTSMQMGEGNVSSTTSKPSLRPSALSVPDASTPVPKSSSSSSSRTGTKKKKPTSSSGPKEKDVLEAGPFGELKNDEFKVVGDLGAGAGGTVDKVIHVPTGTVMAKKLVLIDAKPAVRKQILRELQIMHGCSSPFIVSFYVGKIAEAVLEGLTYLYDVHRIIHRDIKPSNILVNSKGSIKICDFGVSGELINSIANTFVGTSTYMSPERIQGGNYSVKSDVWSLGISLIELALGRFPFSNNDNAANGSGHNGDDDSDLPDQLRATAKASRSPPVLPAVGSGGGGGGKSSKPNAGPNMSILDLLQYIVNEPAPRLTPSGKYPREAELFIDDCLQKDPGLRKNPKELLVSASLV</sequence>
<dbReference type="Proteomes" id="UP001241377">
    <property type="component" value="Unassembled WGS sequence"/>
</dbReference>
<accession>A0ACC2VLG7</accession>